<evidence type="ECO:0000313" key="3">
    <source>
        <dbReference type="Proteomes" id="UP000054166"/>
    </source>
</evidence>
<accession>A0A0C3F7K7</accession>
<dbReference type="Proteomes" id="UP000054166">
    <property type="component" value="Unassembled WGS sequence"/>
</dbReference>
<sequence>MSLTGANLQSHKESREFKDSTAGTLLSHMAGTSLKSSEAHAAIDLVLSSFASVATNTTFSGPDVKITDVHELLRQPDAHKFMECGGLLSRIARHYAPGLFVRAFNGPPLDRRGTELNTDGTHYANRIGQAEIQTLMGLTTNSSLWPHPVLYENSDKYNGEWTVANEIWFLKHANRIQGCMAGTLRSGRDWQKAIRGHTDEQIASPTVIGTVAHASAVCEKLVMEYPEFWDGFDSMPFVS</sequence>
<organism evidence="2 3">
    <name type="scientific">Piloderma croceum (strain F 1598)</name>
    <dbReference type="NCBI Taxonomy" id="765440"/>
    <lineage>
        <taxon>Eukaryota</taxon>
        <taxon>Fungi</taxon>
        <taxon>Dikarya</taxon>
        <taxon>Basidiomycota</taxon>
        <taxon>Agaricomycotina</taxon>
        <taxon>Agaricomycetes</taxon>
        <taxon>Agaricomycetidae</taxon>
        <taxon>Atheliales</taxon>
        <taxon>Atheliaceae</taxon>
        <taxon>Piloderma</taxon>
    </lineage>
</organism>
<name>A0A0C3F7K7_PILCF</name>
<gene>
    <name evidence="2" type="ORF">PILCRDRAFT_13227</name>
</gene>
<keyword evidence="3" id="KW-1185">Reference proteome</keyword>
<feature type="region of interest" description="Disordered" evidence="1">
    <location>
        <begin position="1"/>
        <end position="20"/>
    </location>
</feature>
<dbReference type="HOGENOM" id="CLU_1161521_0_0_1"/>
<evidence type="ECO:0000256" key="1">
    <source>
        <dbReference type="SAM" id="MobiDB-lite"/>
    </source>
</evidence>
<proteinExistence type="predicted"/>
<reference evidence="3" key="2">
    <citation type="submission" date="2015-01" db="EMBL/GenBank/DDBJ databases">
        <title>Evolutionary Origins and Diversification of the Mycorrhizal Mutualists.</title>
        <authorList>
            <consortium name="DOE Joint Genome Institute"/>
            <consortium name="Mycorrhizal Genomics Consortium"/>
            <person name="Kohler A."/>
            <person name="Kuo A."/>
            <person name="Nagy L.G."/>
            <person name="Floudas D."/>
            <person name="Copeland A."/>
            <person name="Barry K.W."/>
            <person name="Cichocki N."/>
            <person name="Veneault-Fourrey C."/>
            <person name="LaButti K."/>
            <person name="Lindquist E.A."/>
            <person name="Lipzen A."/>
            <person name="Lundell T."/>
            <person name="Morin E."/>
            <person name="Murat C."/>
            <person name="Riley R."/>
            <person name="Ohm R."/>
            <person name="Sun H."/>
            <person name="Tunlid A."/>
            <person name="Henrissat B."/>
            <person name="Grigoriev I.V."/>
            <person name="Hibbett D.S."/>
            <person name="Martin F."/>
        </authorList>
    </citation>
    <scope>NUCLEOTIDE SEQUENCE [LARGE SCALE GENOMIC DNA]</scope>
    <source>
        <strain evidence="3">F 1598</strain>
    </source>
</reference>
<protein>
    <submittedName>
        <fullName evidence="2">Uncharacterized protein</fullName>
    </submittedName>
</protein>
<dbReference type="InParanoid" id="A0A0C3F7K7"/>
<dbReference type="EMBL" id="KN833041">
    <property type="protein sequence ID" value="KIM75851.1"/>
    <property type="molecule type" value="Genomic_DNA"/>
</dbReference>
<evidence type="ECO:0000313" key="2">
    <source>
        <dbReference type="EMBL" id="KIM75851.1"/>
    </source>
</evidence>
<dbReference type="OrthoDB" id="2670152at2759"/>
<feature type="compositionally biased region" description="Basic and acidic residues" evidence="1">
    <location>
        <begin position="10"/>
        <end position="19"/>
    </location>
</feature>
<reference evidence="2 3" key="1">
    <citation type="submission" date="2014-04" db="EMBL/GenBank/DDBJ databases">
        <authorList>
            <consortium name="DOE Joint Genome Institute"/>
            <person name="Kuo A."/>
            <person name="Tarkka M."/>
            <person name="Buscot F."/>
            <person name="Kohler A."/>
            <person name="Nagy L.G."/>
            <person name="Floudas D."/>
            <person name="Copeland A."/>
            <person name="Barry K.W."/>
            <person name="Cichocki N."/>
            <person name="Veneault-Fourrey C."/>
            <person name="LaButti K."/>
            <person name="Lindquist E.A."/>
            <person name="Lipzen A."/>
            <person name="Lundell T."/>
            <person name="Morin E."/>
            <person name="Murat C."/>
            <person name="Sun H."/>
            <person name="Tunlid A."/>
            <person name="Henrissat B."/>
            <person name="Grigoriev I.V."/>
            <person name="Hibbett D.S."/>
            <person name="Martin F."/>
            <person name="Nordberg H.P."/>
            <person name="Cantor M.N."/>
            <person name="Hua S.X."/>
        </authorList>
    </citation>
    <scope>NUCLEOTIDE SEQUENCE [LARGE SCALE GENOMIC DNA]</scope>
    <source>
        <strain evidence="2 3">F 1598</strain>
    </source>
</reference>
<dbReference type="AlphaFoldDB" id="A0A0C3F7K7"/>